<dbReference type="InParanoid" id="A0A2J6TNH0"/>
<organism evidence="1 2">
    <name type="scientific">Hyaloscypha bicolor E</name>
    <dbReference type="NCBI Taxonomy" id="1095630"/>
    <lineage>
        <taxon>Eukaryota</taxon>
        <taxon>Fungi</taxon>
        <taxon>Dikarya</taxon>
        <taxon>Ascomycota</taxon>
        <taxon>Pezizomycotina</taxon>
        <taxon>Leotiomycetes</taxon>
        <taxon>Helotiales</taxon>
        <taxon>Hyaloscyphaceae</taxon>
        <taxon>Hyaloscypha</taxon>
        <taxon>Hyaloscypha bicolor</taxon>
    </lineage>
</organism>
<gene>
    <name evidence="1" type="ORF">K444DRAFT_660349</name>
</gene>
<dbReference type="PANTHER" id="PTHR39596:SF3">
    <property type="entry name" value="HETEROKARYON INCOMPATIBILITY DOMAIN-CONTAINING PROTEIN"/>
    <property type="match status" value="1"/>
</dbReference>
<evidence type="ECO:0000313" key="1">
    <source>
        <dbReference type="EMBL" id="PMD64566.1"/>
    </source>
</evidence>
<dbReference type="OrthoDB" id="5372021at2759"/>
<evidence type="ECO:0000313" key="2">
    <source>
        <dbReference type="Proteomes" id="UP000235371"/>
    </source>
</evidence>
<dbReference type="EMBL" id="KZ613749">
    <property type="protein sequence ID" value="PMD64566.1"/>
    <property type="molecule type" value="Genomic_DNA"/>
</dbReference>
<dbReference type="PANTHER" id="PTHR39596">
    <property type="match status" value="1"/>
</dbReference>
<dbReference type="AlphaFoldDB" id="A0A2J6TNH0"/>
<evidence type="ECO:0008006" key="3">
    <source>
        <dbReference type="Google" id="ProtNLM"/>
    </source>
</evidence>
<reference evidence="1 2" key="1">
    <citation type="submission" date="2016-04" db="EMBL/GenBank/DDBJ databases">
        <title>A degradative enzymes factory behind the ericoid mycorrhizal symbiosis.</title>
        <authorList>
            <consortium name="DOE Joint Genome Institute"/>
            <person name="Martino E."/>
            <person name="Morin E."/>
            <person name="Grelet G."/>
            <person name="Kuo A."/>
            <person name="Kohler A."/>
            <person name="Daghino S."/>
            <person name="Barry K."/>
            <person name="Choi C."/>
            <person name="Cichocki N."/>
            <person name="Clum A."/>
            <person name="Copeland A."/>
            <person name="Hainaut M."/>
            <person name="Haridas S."/>
            <person name="Labutti K."/>
            <person name="Lindquist E."/>
            <person name="Lipzen A."/>
            <person name="Khouja H.-R."/>
            <person name="Murat C."/>
            <person name="Ohm R."/>
            <person name="Olson A."/>
            <person name="Spatafora J."/>
            <person name="Veneault-Fourrey C."/>
            <person name="Henrissat B."/>
            <person name="Grigoriev I."/>
            <person name="Martin F."/>
            <person name="Perotto S."/>
        </authorList>
    </citation>
    <scope>NUCLEOTIDE SEQUENCE [LARGE SCALE GENOMIC DNA]</scope>
    <source>
        <strain evidence="1 2">E</strain>
    </source>
</reference>
<keyword evidence="2" id="KW-1185">Reference proteome</keyword>
<dbReference type="Proteomes" id="UP000235371">
    <property type="component" value="Unassembled WGS sequence"/>
</dbReference>
<dbReference type="RefSeq" id="XP_024741470.1">
    <property type="nucleotide sequence ID" value="XM_024886452.1"/>
</dbReference>
<dbReference type="GeneID" id="36594529"/>
<name>A0A2J6TNH0_9HELO</name>
<proteinExistence type="predicted"/>
<sequence length="792" mass="89995">MEHLVFIPQGPQGVVTASRNLTLATDWTYESDVIPFQPPLTPWLGFDHQNAATSLDLELYPRRRGWNYQEIWQGNLRESHASLASLDGHSIANRVVAMLQSWFYIGLLESVIDKPVSPSYVVRTDKSAVAYLYSRNLHFCLQAWIFKIRLENEVQKEAMNLRILNSLGLVSDWIKRMNIYADRDQKYFYRHMEASYPGFGKTFTPIVPSIIRLGEAIDCARLTTFGKVPSALSWHYPDSEFSSQISILKDRGWCPYTLRILGSSAGASTIDWLTTFNVWVGNEGREHERCTESVCERNYFAWEKYKIKHRQGCDGHGCRFLKPPLEKTLDILKRGYIPVINFQYDGTISVSARSTQTQGDYLAFSHVWVDGIGSTTEEGLPACQFAFLRDVACDVMNVRDPAFWIDSLCVPSRRSARRKAIIVMHATYFNASEVVVLDKTIQLHSITSPSEVTFCAIFTSGWMQRLWTFQEALLAQRLIFKLSDGLYKLDALEIMKYGRSSLPSSICHVWRALGSQLLRLRGTGSTTRNIASVSRDLAWRCTARYTDETLAIAGVLGIDATLLLEETEGNTAEVDDDEPFIQWSDLCENCKAELELQNRALAQRRMAITLKIVAELPRDIIFLKSPKLSIENFTWAPETLMSRSSYRVGIEALAADCTDAGLTSYWWLLTQQLARKADNKEVKYVGSFADRCVYRIFFQNTWPTPPEEWEYEAIVLDGNISDNFLPGQSVNGLAVMKVFQASGRTTYRPVGPVLVEKLHFEEAFLDKQSMMFSPPPEGITVGDLSWETFTLI</sequence>
<dbReference type="STRING" id="1095630.A0A2J6TNH0"/>
<protein>
    <recommendedName>
        <fullName evidence="3">Heterokaryon incompatibility domain-containing protein</fullName>
    </recommendedName>
</protein>
<accession>A0A2J6TNH0</accession>